<evidence type="ECO:0000313" key="1">
    <source>
        <dbReference type="EMBL" id="MDV0447676.1"/>
    </source>
</evidence>
<evidence type="ECO:0000313" key="2">
    <source>
        <dbReference type="Proteomes" id="UP001271789"/>
    </source>
</evidence>
<keyword evidence="2" id="KW-1185">Reference proteome</keyword>
<protein>
    <submittedName>
        <fullName evidence="1">Uncharacterized protein</fullName>
    </submittedName>
</protein>
<sequence>MEITPKTMGQIVVLVLIILFALLAADAIYGYFVDEQAGSTCVVPASAGNTSTMSFVNFKETGIPINFNVSWLELINI</sequence>
<dbReference type="RefSeq" id="WP_338100115.1">
    <property type="nucleotide sequence ID" value="NZ_JAWDKD010000021.1"/>
</dbReference>
<name>A0AAE4MKL2_9EURY</name>
<organism evidence="1 2">
    <name type="scientific">Methanolapillus africanus</name>
    <dbReference type="NCBI Taxonomy" id="3028297"/>
    <lineage>
        <taxon>Archaea</taxon>
        <taxon>Methanobacteriati</taxon>
        <taxon>Methanobacteriota</taxon>
        <taxon>Stenosarchaea group</taxon>
        <taxon>Methanomicrobia</taxon>
        <taxon>Methanosarcinales</taxon>
        <taxon>Methanosarcinaceae</taxon>
        <taxon>Methanolapillus</taxon>
    </lineage>
</organism>
<reference evidence="1" key="1">
    <citation type="submission" date="2023-06" db="EMBL/GenBank/DDBJ databases">
        <title>Genome sequence of Methanosarcinaceae archaeon Ag5.</title>
        <authorList>
            <person name="Protasov E."/>
            <person name="Platt K."/>
            <person name="Poehlein A."/>
            <person name="Daniel R."/>
            <person name="Brune A."/>
        </authorList>
    </citation>
    <scope>NUCLEOTIDE SEQUENCE</scope>
    <source>
        <strain evidence="1">Ag5</strain>
    </source>
</reference>
<dbReference type="AlphaFoldDB" id="A0AAE4MKL2"/>
<accession>A0AAE4MKL2</accession>
<dbReference type="Proteomes" id="UP001271789">
    <property type="component" value="Unassembled WGS sequence"/>
</dbReference>
<gene>
    <name evidence="1" type="ORF">MsAg5_15870</name>
</gene>
<proteinExistence type="predicted"/>
<dbReference type="EMBL" id="JAWDKD010000021">
    <property type="protein sequence ID" value="MDV0447676.1"/>
    <property type="molecule type" value="Genomic_DNA"/>
</dbReference>
<comment type="caution">
    <text evidence="1">The sequence shown here is derived from an EMBL/GenBank/DDBJ whole genome shotgun (WGS) entry which is preliminary data.</text>
</comment>